<protein>
    <recommendedName>
        <fullName evidence="2">Terpene synthase</fullName>
        <ecNumber evidence="2">4.2.3.-</ecNumber>
    </recommendedName>
</protein>
<gene>
    <name evidence="3" type="ORF">HDA42_005360</name>
</gene>
<proteinExistence type="inferred from homology"/>
<reference evidence="3 4" key="1">
    <citation type="submission" date="2020-08" db="EMBL/GenBank/DDBJ databases">
        <title>Sequencing the genomes of 1000 actinobacteria strains.</title>
        <authorList>
            <person name="Klenk H.-P."/>
        </authorList>
    </citation>
    <scope>NUCLEOTIDE SEQUENCE [LARGE SCALE GENOMIC DNA]</scope>
    <source>
        <strain evidence="3 4">DSM 41827</strain>
    </source>
</reference>
<dbReference type="SUPFAM" id="SSF48576">
    <property type="entry name" value="Terpenoid synthases"/>
    <property type="match status" value="1"/>
</dbReference>
<dbReference type="GO" id="GO:0010333">
    <property type="term" value="F:terpene synthase activity"/>
    <property type="evidence" value="ECO:0007669"/>
    <property type="project" value="InterPro"/>
</dbReference>
<dbReference type="GO" id="GO:0046872">
    <property type="term" value="F:metal ion binding"/>
    <property type="evidence" value="ECO:0007669"/>
    <property type="project" value="UniProtKB-KW"/>
</dbReference>
<dbReference type="SFLD" id="SFLDS00005">
    <property type="entry name" value="Isoprenoid_Synthase_Type_I"/>
    <property type="match status" value="1"/>
</dbReference>
<name>A0A7W3NT70_STRMR</name>
<accession>A0A7W3NT70</accession>
<comment type="similarity">
    <text evidence="2">Belongs to the terpene synthase family.</text>
</comment>
<dbReference type="EMBL" id="JACJIJ010000002">
    <property type="protein sequence ID" value="MBA9056182.1"/>
    <property type="molecule type" value="Genomic_DNA"/>
</dbReference>
<keyword evidence="1 2" id="KW-0456">Lyase</keyword>
<dbReference type="Gene3D" id="1.10.600.10">
    <property type="entry name" value="Farnesyl Diphosphate Synthase"/>
    <property type="match status" value="1"/>
</dbReference>
<dbReference type="Pfam" id="PF19086">
    <property type="entry name" value="Terpene_syn_C_2"/>
    <property type="match status" value="1"/>
</dbReference>
<dbReference type="Proteomes" id="UP000577386">
    <property type="component" value="Unassembled WGS sequence"/>
</dbReference>
<dbReference type="SFLD" id="SFLDG01020">
    <property type="entry name" value="Terpene_Cyclase_Like_2"/>
    <property type="match status" value="1"/>
</dbReference>
<evidence type="ECO:0000313" key="4">
    <source>
        <dbReference type="Proteomes" id="UP000577386"/>
    </source>
</evidence>
<keyword evidence="2" id="KW-0460">Magnesium</keyword>
<dbReference type="GeneID" id="93976649"/>
<dbReference type="PANTHER" id="PTHR35201:SF4">
    <property type="entry name" value="BETA-PINACENE SYNTHASE-RELATED"/>
    <property type="match status" value="1"/>
</dbReference>
<dbReference type="AlphaFoldDB" id="A0A7W3NT70"/>
<keyword evidence="4" id="KW-1185">Reference proteome</keyword>
<evidence type="ECO:0000256" key="2">
    <source>
        <dbReference type="RuleBase" id="RU366034"/>
    </source>
</evidence>
<dbReference type="RefSeq" id="WP_182776780.1">
    <property type="nucleotide sequence ID" value="NZ_BAAAHW010000005.1"/>
</dbReference>
<dbReference type="PANTHER" id="PTHR35201">
    <property type="entry name" value="TERPENE SYNTHASE"/>
    <property type="match status" value="1"/>
</dbReference>
<organism evidence="3 4">
    <name type="scientific">Streptomyces murinus</name>
    <dbReference type="NCBI Taxonomy" id="33900"/>
    <lineage>
        <taxon>Bacteria</taxon>
        <taxon>Bacillati</taxon>
        <taxon>Actinomycetota</taxon>
        <taxon>Actinomycetes</taxon>
        <taxon>Kitasatosporales</taxon>
        <taxon>Streptomycetaceae</taxon>
        <taxon>Streptomyces</taxon>
    </lineage>
</organism>
<comment type="cofactor">
    <cofactor evidence="2">
        <name>Mg(2+)</name>
        <dbReference type="ChEBI" id="CHEBI:18420"/>
    </cofactor>
</comment>
<evidence type="ECO:0000313" key="3">
    <source>
        <dbReference type="EMBL" id="MBA9056182.1"/>
    </source>
</evidence>
<dbReference type="InterPro" id="IPR008949">
    <property type="entry name" value="Isoprenoid_synthase_dom_sf"/>
</dbReference>
<evidence type="ECO:0000256" key="1">
    <source>
        <dbReference type="ARBA" id="ARBA00023239"/>
    </source>
</evidence>
<dbReference type="EC" id="4.2.3.-" evidence="2"/>
<keyword evidence="2" id="KW-0479">Metal-binding</keyword>
<sequence length="348" mass="39332">MTSPNTPAPGSELFTAPLWGDLEVRSAVHPGTEAGRERNLRRLRGRRLFADERAFEWYRSWDLEGLVGAVYPYVDDVGLDLCNYATTFMTVYDDQFEGTSATASAEAAAEVRTCLGVIDERTDVPATSPLTGIFAEIWHEWLRAGLSAEWHARVRTDWVYCLTSMAHERVALRTGKPLLLDQYLWLRRGTSYMPLFLDLIELAGGRECPRIAFHAPSLQIMRCITMDVVNYMNDVLSLHKEMARGDNDNIVLTLQGTYDCSLDEAISRVCASVREQVRRFTELHGRLPEMCADLGLSGEETEAVLGYGHGLECWIGGYDPWQRSSARYTTAFAQRPADQRWAFRMGRT</sequence>
<comment type="caution">
    <text evidence="3">The sequence shown here is derived from an EMBL/GenBank/DDBJ whole genome shotgun (WGS) entry which is preliminary data.</text>
</comment>
<dbReference type="InterPro" id="IPR034686">
    <property type="entry name" value="Terpene_cyclase-like_2"/>
</dbReference>